<name>A0A0K2W0V2_MESPL</name>
<accession>A0A0K2W0V2</accession>
<dbReference type="Gene3D" id="1.10.10.10">
    <property type="entry name" value="Winged helix-like DNA-binding domain superfamily/Winged helix DNA-binding domain"/>
    <property type="match status" value="1"/>
</dbReference>
<dbReference type="PROSITE" id="PS50931">
    <property type="entry name" value="HTH_LYSR"/>
    <property type="match status" value="1"/>
</dbReference>
<proteinExistence type="inferred from homology"/>
<dbReference type="GO" id="GO:0000976">
    <property type="term" value="F:transcription cis-regulatory region binding"/>
    <property type="evidence" value="ECO:0007669"/>
    <property type="project" value="TreeGrafter"/>
</dbReference>
<protein>
    <submittedName>
        <fullName evidence="6">Transcriptional regulator, LysR family</fullName>
    </submittedName>
</protein>
<dbReference type="SUPFAM" id="SSF53850">
    <property type="entry name" value="Periplasmic binding protein-like II"/>
    <property type="match status" value="1"/>
</dbReference>
<dbReference type="EMBL" id="CCND01000017">
    <property type="protein sequence ID" value="CDX58864.1"/>
    <property type="molecule type" value="Genomic_DNA"/>
</dbReference>
<keyword evidence="3" id="KW-0238">DNA-binding</keyword>
<evidence type="ECO:0000256" key="2">
    <source>
        <dbReference type="ARBA" id="ARBA00023015"/>
    </source>
</evidence>
<dbReference type="InterPro" id="IPR000847">
    <property type="entry name" value="LysR_HTH_N"/>
</dbReference>
<keyword evidence="2" id="KW-0805">Transcription regulation</keyword>
<dbReference type="InterPro" id="IPR036390">
    <property type="entry name" value="WH_DNA-bd_sf"/>
</dbReference>
<dbReference type="PANTHER" id="PTHR30126:SF77">
    <property type="entry name" value="TRANSCRIPTIONAL REGULATORY PROTEIN"/>
    <property type="match status" value="1"/>
</dbReference>
<dbReference type="PRINTS" id="PR00039">
    <property type="entry name" value="HTHLYSR"/>
</dbReference>
<dbReference type="GO" id="GO:0003700">
    <property type="term" value="F:DNA-binding transcription factor activity"/>
    <property type="evidence" value="ECO:0007669"/>
    <property type="project" value="InterPro"/>
</dbReference>
<comment type="similarity">
    <text evidence="1">Belongs to the LysR transcriptional regulatory family.</text>
</comment>
<dbReference type="Proteomes" id="UP000182888">
    <property type="component" value="Unassembled WGS sequence"/>
</dbReference>
<dbReference type="PANTHER" id="PTHR30126">
    <property type="entry name" value="HTH-TYPE TRANSCRIPTIONAL REGULATOR"/>
    <property type="match status" value="1"/>
</dbReference>
<evidence type="ECO:0000256" key="4">
    <source>
        <dbReference type="ARBA" id="ARBA00023163"/>
    </source>
</evidence>
<evidence type="ECO:0000259" key="5">
    <source>
        <dbReference type="PROSITE" id="PS50931"/>
    </source>
</evidence>
<evidence type="ECO:0000256" key="3">
    <source>
        <dbReference type="ARBA" id="ARBA00023125"/>
    </source>
</evidence>
<organism evidence="6 7">
    <name type="scientific">Mesorhizobium plurifarium</name>
    <dbReference type="NCBI Taxonomy" id="69974"/>
    <lineage>
        <taxon>Bacteria</taxon>
        <taxon>Pseudomonadati</taxon>
        <taxon>Pseudomonadota</taxon>
        <taxon>Alphaproteobacteria</taxon>
        <taxon>Hyphomicrobiales</taxon>
        <taxon>Phyllobacteriaceae</taxon>
        <taxon>Mesorhizobium</taxon>
    </lineage>
</organism>
<dbReference type="SUPFAM" id="SSF46785">
    <property type="entry name" value="Winged helix' DNA-binding domain"/>
    <property type="match status" value="1"/>
</dbReference>
<feature type="domain" description="HTH lysR-type" evidence="5">
    <location>
        <begin position="5"/>
        <end position="62"/>
    </location>
</feature>
<gene>
    <name evidence="6" type="ORF">MPL1032_240295</name>
</gene>
<dbReference type="Pfam" id="PF00126">
    <property type="entry name" value="HTH_1"/>
    <property type="match status" value="1"/>
</dbReference>
<dbReference type="InterPro" id="IPR036388">
    <property type="entry name" value="WH-like_DNA-bd_sf"/>
</dbReference>
<evidence type="ECO:0000313" key="6">
    <source>
        <dbReference type="EMBL" id="CDX58864.1"/>
    </source>
</evidence>
<dbReference type="Pfam" id="PF03466">
    <property type="entry name" value="LysR_substrate"/>
    <property type="match status" value="1"/>
</dbReference>
<sequence length="296" mass="32786">MINRIALYHIETLLWIARLGTFNAAAERLNTTQPSISARVRELENHLGFSLFRREGRRMLLTVKGREFAAQCEALWAQLETVLLATEAFSTATGIVKIGCGEIVAVQSLPAFLSEIKRLMPNVTLELEIDLTVHLRHKLESGAIDFAFLVGPIDSPALEAVPIGTVEMKWLVNRELASRLSPSADGGEVPDLPVWCLSRPSHLYQVMAESLRQSDLKRPVINTCNHVRTLIDVVASSGGMAILPELLVRDRIAKGEFVPVPEMVADPIAFFAVVRKGENEPIVIEILKRARDLRLG</sequence>
<reference evidence="7" key="1">
    <citation type="submission" date="2014-08" db="EMBL/GenBank/DDBJ databases">
        <authorList>
            <person name="Edwards T."/>
        </authorList>
    </citation>
    <scope>NUCLEOTIDE SEQUENCE [LARGE SCALE GENOMIC DNA]</scope>
</reference>
<dbReference type="Gene3D" id="3.40.190.290">
    <property type="match status" value="1"/>
</dbReference>
<dbReference type="AlphaFoldDB" id="A0A0K2W0V2"/>
<evidence type="ECO:0000256" key="1">
    <source>
        <dbReference type="ARBA" id="ARBA00009437"/>
    </source>
</evidence>
<dbReference type="CDD" id="cd05466">
    <property type="entry name" value="PBP2_LTTR_substrate"/>
    <property type="match status" value="1"/>
</dbReference>
<dbReference type="InterPro" id="IPR005119">
    <property type="entry name" value="LysR_subst-bd"/>
</dbReference>
<evidence type="ECO:0000313" key="7">
    <source>
        <dbReference type="Proteomes" id="UP000182888"/>
    </source>
</evidence>
<keyword evidence="4" id="KW-0804">Transcription</keyword>